<dbReference type="Proteomes" id="UP001447842">
    <property type="component" value="Chromosome"/>
</dbReference>
<gene>
    <name evidence="1" type="ORF">WCY31_08875</name>
</gene>
<organism evidence="1 2">
    <name type="scientific">Sulfurimonas diazotrophicus</name>
    <dbReference type="NCBI Taxonomy" id="3131939"/>
    <lineage>
        <taxon>Bacteria</taxon>
        <taxon>Pseudomonadati</taxon>
        <taxon>Campylobacterota</taxon>
        <taxon>Epsilonproteobacteria</taxon>
        <taxon>Campylobacterales</taxon>
        <taxon>Sulfurimonadaceae</taxon>
        <taxon>Sulfurimonas</taxon>
    </lineage>
</organism>
<reference evidence="1 2" key="1">
    <citation type="submission" date="2024-03" db="EMBL/GenBank/DDBJ databases">
        <title>Sulfurimonas sp. HSL3-1.</title>
        <authorList>
            <person name="Wang S."/>
        </authorList>
    </citation>
    <scope>NUCLEOTIDE SEQUENCE [LARGE SCALE GENOMIC DNA]</scope>
    <source>
        <strain evidence="1 2">HSL3-1</strain>
    </source>
</reference>
<protein>
    <submittedName>
        <fullName evidence="1">Uncharacterized protein</fullName>
    </submittedName>
</protein>
<name>A0ABZ3H878_9BACT</name>
<evidence type="ECO:0000313" key="2">
    <source>
        <dbReference type="Proteomes" id="UP001447842"/>
    </source>
</evidence>
<dbReference type="RefSeq" id="WP_345972104.1">
    <property type="nucleotide sequence ID" value="NZ_CP147920.1"/>
</dbReference>
<accession>A0ABZ3H878</accession>
<sequence length="133" mass="14789">MQNSHGRKTLFVKTEAKAFDTAEQAASNHARLASEKAAHAGEIFYKWGVKEAAFRHVTTGHIVVRFVSGKRIDPETFAASNGLEFRRRIGIDGSSVVFVNKSDRNDIDQSNSLMQNPDVASAEPDWVLPVRLY</sequence>
<proteinExistence type="predicted"/>
<evidence type="ECO:0000313" key="1">
    <source>
        <dbReference type="EMBL" id="XAU14364.1"/>
    </source>
</evidence>
<dbReference type="EMBL" id="CP147920">
    <property type="protein sequence ID" value="XAU14364.1"/>
    <property type="molecule type" value="Genomic_DNA"/>
</dbReference>
<keyword evidence="2" id="KW-1185">Reference proteome</keyword>